<sequence>MECSRRAVLALAGSAGIGGVAGCLGGGSDYENGWNQANSDTDDALQDVAALENDAMAVGLDGTVIKRLSDGEWSKQDTAPGASDETHIRAIAPTSEYERAWFAGDDGLVGMYDSHGHFEDHSQPLKRTKRFVDVAVDGAAGGEDIYLVDDEGRIVRGSKDQQGDVTWDMGKEPGEGAPIAITFTSDNFGYTCSDEGGAFQRVGQGWERVGVPGVQDGLTDVAGHEESLLDVASAKGNIHRYNGYDWREIELG</sequence>
<reference evidence="1 2" key="1">
    <citation type="journal article" date="2019" name="Int. J. Syst. Evol. Microbiol.">
        <title>The Global Catalogue of Microorganisms (GCM) 10K type strain sequencing project: providing services to taxonomists for standard genome sequencing and annotation.</title>
        <authorList>
            <consortium name="The Broad Institute Genomics Platform"/>
            <consortium name="The Broad Institute Genome Sequencing Center for Infectious Disease"/>
            <person name="Wu L."/>
            <person name="Ma J."/>
        </authorList>
    </citation>
    <scope>NUCLEOTIDE SEQUENCE [LARGE SCALE GENOMIC DNA]</scope>
    <source>
        <strain evidence="1 2">CGMCC 1.12859</strain>
    </source>
</reference>
<dbReference type="AlphaFoldDB" id="A0ABD6BS89"/>
<evidence type="ECO:0000313" key="2">
    <source>
        <dbReference type="Proteomes" id="UP001597139"/>
    </source>
</evidence>
<dbReference type="PROSITE" id="PS51257">
    <property type="entry name" value="PROKAR_LIPOPROTEIN"/>
    <property type="match status" value="1"/>
</dbReference>
<gene>
    <name evidence="1" type="ORF">ACFSAU_09205</name>
</gene>
<accession>A0ABD6BS89</accession>
<organism evidence="1 2">
    <name type="scientific">Halolamina litorea</name>
    <dbReference type="NCBI Taxonomy" id="1515593"/>
    <lineage>
        <taxon>Archaea</taxon>
        <taxon>Methanobacteriati</taxon>
        <taxon>Methanobacteriota</taxon>
        <taxon>Stenosarchaea group</taxon>
        <taxon>Halobacteria</taxon>
        <taxon>Halobacteriales</taxon>
        <taxon>Haloferacaceae</taxon>
    </lineage>
</organism>
<dbReference type="SUPFAM" id="SSF101898">
    <property type="entry name" value="NHL repeat"/>
    <property type="match status" value="1"/>
</dbReference>
<proteinExistence type="predicted"/>
<name>A0ABD6BS89_9EURY</name>
<evidence type="ECO:0000313" key="1">
    <source>
        <dbReference type="EMBL" id="MFD1567670.1"/>
    </source>
</evidence>
<dbReference type="RefSeq" id="WP_379821961.1">
    <property type="nucleotide sequence ID" value="NZ_JBHUCZ010000008.1"/>
</dbReference>
<keyword evidence="2" id="KW-1185">Reference proteome</keyword>
<protein>
    <submittedName>
        <fullName evidence="1">Uncharacterized protein</fullName>
    </submittedName>
</protein>
<feature type="non-terminal residue" evidence="1">
    <location>
        <position position="252"/>
    </location>
</feature>
<comment type="caution">
    <text evidence="1">The sequence shown here is derived from an EMBL/GenBank/DDBJ whole genome shotgun (WGS) entry which is preliminary data.</text>
</comment>
<dbReference type="EMBL" id="JBHUCZ010000008">
    <property type="protein sequence ID" value="MFD1567670.1"/>
    <property type="molecule type" value="Genomic_DNA"/>
</dbReference>
<dbReference type="Proteomes" id="UP001597139">
    <property type="component" value="Unassembled WGS sequence"/>
</dbReference>